<evidence type="ECO:0000313" key="3">
    <source>
        <dbReference type="EMBL" id="GCC50673.1"/>
    </source>
</evidence>
<dbReference type="OrthoDB" id="1680202at2"/>
<dbReference type="SUPFAM" id="SSF159501">
    <property type="entry name" value="EreA/ChaN-like"/>
    <property type="match status" value="1"/>
</dbReference>
<keyword evidence="1" id="KW-0732">Signal</keyword>
<evidence type="ECO:0000256" key="1">
    <source>
        <dbReference type="SAM" id="SignalP"/>
    </source>
</evidence>
<proteinExistence type="predicted"/>
<evidence type="ECO:0000259" key="2">
    <source>
        <dbReference type="Pfam" id="PF04187"/>
    </source>
</evidence>
<reference evidence="3 4" key="1">
    <citation type="submission" date="2018-11" db="EMBL/GenBank/DDBJ databases">
        <title>Chryseotalea sanarue gen. nov., sp., nov., a member of the family Cytophagaceae, isolated from a brackish lake in Hamamatsu Japan.</title>
        <authorList>
            <person name="Maejima Y."/>
            <person name="Iino T."/>
            <person name="Muraguchi Y."/>
            <person name="Fukuda K."/>
            <person name="Ohkuma M."/>
            <person name="Moriuchi R."/>
            <person name="Dohra H."/>
            <person name="Kimbara K."/>
            <person name="Shintani M."/>
        </authorList>
    </citation>
    <scope>NUCLEOTIDE SEQUENCE [LARGE SCALE GENOMIC DNA]</scope>
    <source>
        <strain evidence="3 4">Ys</strain>
    </source>
</reference>
<dbReference type="AlphaFoldDB" id="A0A401U6Y8"/>
<sequence length="286" mass="32332">MKKLLVCCFLTATLFTYAQDKATYKVFTKEGKPSDFTTMMKESAKADLTFFGELHDNSIAHWLELQVMKDLFAQRGSVTIGMEMFEADNQIIIDEYLAGLIDEKLLLSEAKVWDNYKNDYKPLIEFAKENKQRVIATNVPRRYANIVYKKGIDQLNTIAPEAKNWIATLPIIIDLTLSGYKSMIDQMGGHGAPGTADNMARSQAVKDATMAHFILKNKSFPFLHVNGSYHSQNSEGIVWYIKKADAKIKIITLQVVEQKDINQLEEANKGLADYVIAIPSDIIKTY</sequence>
<dbReference type="InterPro" id="IPR007314">
    <property type="entry name" value="Cofac_haem-bd_dom"/>
</dbReference>
<evidence type="ECO:0000313" key="4">
    <source>
        <dbReference type="Proteomes" id="UP000288227"/>
    </source>
</evidence>
<dbReference type="Proteomes" id="UP000288227">
    <property type="component" value="Unassembled WGS sequence"/>
</dbReference>
<accession>A0A401U6Y8</accession>
<dbReference type="Gene3D" id="3.40.50.11550">
    <property type="match status" value="2"/>
</dbReference>
<feature type="chain" id="PRO_5019173108" description="Haem-binding uptake Tiki superfamily ChaN domain-containing protein" evidence="1">
    <location>
        <begin position="19"/>
        <end position="286"/>
    </location>
</feature>
<name>A0A401U6Y8_9BACT</name>
<dbReference type="Pfam" id="PF04187">
    <property type="entry name" value="Cofac_haem_bdg"/>
    <property type="match status" value="1"/>
</dbReference>
<organism evidence="3 4">
    <name type="scientific">Chryseotalea sanaruensis</name>
    <dbReference type="NCBI Taxonomy" id="2482724"/>
    <lineage>
        <taxon>Bacteria</taxon>
        <taxon>Pseudomonadati</taxon>
        <taxon>Bacteroidota</taxon>
        <taxon>Cytophagia</taxon>
        <taxon>Cytophagales</taxon>
        <taxon>Chryseotaleaceae</taxon>
        <taxon>Chryseotalea</taxon>
    </lineage>
</organism>
<feature type="domain" description="Haem-binding uptake Tiki superfamily ChaN" evidence="2">
    <location>
        <begin position="39"/>
        <end position="241"/>
    </location>
</feature>
<feature type="signal peptide" evidence="1">
    <location>
        <begin position="1"/>
        <end position="18"/>
    </location>
</feature>
<dbReference type="EMBL" id="BHXQ01000002">
    <property type="protein sequence ID" value="GCC50673.1"/>
    <property type="molecule type" value="Genomic_DNA"/>
</dbReference>
<keyword evidence="4" id="KW-1185">Reference proteome</keyword>
<comment type="caution">
    <text evidence="3">The sequence shown here is derived from an EMBL/GenBank/DDBJ whole genome shotgun (WGS) entry which is preliminary data.</text>
</comment>
<dbReference type="CDD" id="cd14727">
    <property type="entry name" value="ChanN-like"/>
    <property type="match status" value="1"/>
</dbReference>
<dbReference type="RefSeq" id="WP_127121344.1">
    <property type="nucleotide sequence ID" value="NZ_BHXQ01000002.1"/>
</dbReference>
<gene>
    <name evidence="3" type="ORF">SanaruYs_08910</name>
</gene>
<protein>
    <recommendedName>
        <fullName evidence="2">Haem-binding uptake Tiki superfamily ChaN domain-containing protein</fullName>
    </recommendedName>
</protein>